<gene>
    <name evidence="2" type="ORF">CLF_107197</name>
</gene>
<accession>G7YGB5</accession>
<name>G7YGB5_CLOSI</name>
<dbReference type="InterPro" id="IPR013087">
    <property type="entry name" value="Znf_C2H2_type"/>
</dbReference>
<dbReference type="InterPro" id="IPR035901">
    <property type="entry name" value="GIY-YIG_endonuc_sf"/>
</dbReference>
<evidence type="ECO:0000313" key="2">
    <source>
        <dbReference type="EMBL" id="GAA51998.1"/>
    </source>
</evidence>
<dbReference type="PANTHER" id="PTHR21301:SF11">
    <property type="entry name" value="GIY-YIG DOMAIN-CONTAINING PROTEIN"/>
    <property type="match status" value="1"/>
</dbReference>
<protein>
    <recommendedName>
        <fullName evidence="1">C2H2-type domain-containing protein</fullName>
    </recommendedName>
</protein>
<dbReference type="Gene3D" id="3.40.1440.10">
    <property type="entry name" value="GIY-YIG endonuclease"/>
    <property type="match status" value="1"/>
</dbReference>
<keyword evidence="3" id="KW-1185">Reference proteome</keyword>
<dbReference type="PANTHER" id="PTHR21301">
    <property type="entry name" value="REVERSE TRANSCRIPTASE"/>
    <property type="match status" value="1"/>
</dbReference>
<dbReference type="CDD" id="cd10442">
    <property type="entry name" value="GIY-YIG_PLEs"/>
    <property type="match status" value="1"/>
</dbReference>
<feature type="domain" description="C2H2-type" evidence="1">
    <location>
        <begin position="758"/>
        <end position="780"/>
    </location>
</feature>
<evidence type="ECO:0000259" key="1">
    <source>
        <dbReference type="PROSITE" id="PS00028"/>
    </source>
</evidence>
<organism evidence="2 3">
    <name type="scientific">Clonorchis sinensis</name>
    <name type="common">Chinese liver fluke</name>
    <dbReference type="NCBI Taxonomy" id="79923"/>
    <lineage>
        <taxon>Eukaryota</taxon>
        <taxon>Metazoa</taxon>
        <taxon>Spiralia</taxon>
        <taxon>Lophotrochozoa</taxon>
        <taxon>Platyhelminthes</taxon>
        <taxon>Trematoda</taxon>
        <taxon>Digenea</taxon>
        <taxon>Opisthorchiida</taxon>
        <taxon>Opisthorchiata</taxon>
        <taxon>Opisthorchiidae</taxon>
        <taxon>Clonorchis</taxon>
    </lineage>
</organism>
<dbReference type="Proteomes" id="UP000008909">
    <property type="component" value="Unassembled WGS sequence"/>
</dbReference>
<dbReference type="AlphaFoldDB" id="G7YGB5"/>
<proteinExistence type="predicted"/>
<evidence type="ECO:0000313" key="3">
    <source>
        <dbReference type="Proteomes" id="UP000008909"/>
    </source>
</evidence>
<dbReference type="PROSITE" id="PS00028">
    <property type="entry name" value="ZINC_FINGER_C2H2_1"/>
    <property type="match status" value="1"/>
</dbReference>
<dbReference type="EMBL" id="DF143228">
    <property type="protein sequence ID" value="GAA51998.1"/>
    <property type="molecule type" value="Genomic_DNA"/>
</dbReference>
<reference key="2">
    <citation type="submission" date="2011-10" db="EMBL/GenBank/DDBJ databases">
        <title>The genome and transcriptome sequence of Clonorchis sinensis provide insights into the carcinogenic liver fluke.</title>
        <authorList>
            <person name="Wang X."/>
            <person name="Huang Y."/>
            <person name="Chen W."/>
            <person name="Liu H."/>
            <person name="Guo L."/>
            <person name="Chen Y."/>
            <person name="Luo F."/>
            <person name="Zhou W."/>
            <person name="Sun J."/>
            <person name="Mao Q."/>
            <person name="Liang P."/>
            <person name="Zhou C."/>
            <person name="Tian Y."/>
            <person name="Men J."/>
            <person name="Lv X."/>
            <person name="Huang L."/>
            <person name="Zhou J."/>
            <person name="Hu Y."/>
            <person name="Li R."/>
            <person name="Zhang F."/>
            <person name="Lei H."/>
            <person name="Li X."/>
            <person name="Hu X."/>
            <person name="Liang C."/>
            <person name="Xu J."/>
            <person name="Wu Z."/>
            <person name="Yu X."/>
        </authorList>
    </citation>
    <scope>NUCLEOTIDE SEQUENCE</scope>
    <source>
        <strain>Henan</strain>
    </source>
</reference>
<reference evidence="2" key="1">
    <citation type="journal article" date="2011" name="Genome Biol.">
        <title>The draft genome of the carcinogenic human liver fluke Clonorchis sinensis.</title>
        <authorList>
            <person name="Wang X."/>
            <person name="Chen W."/>
            <person name="Huang Y."/>
            <person name="Sun J."/>
            <person name="Men J."/>
            <person name="Liu H."/>
            <person name="Luo F."/>
            <person name="Guo L."/>
            <person name="Lv X."/>
            <person name="Deng C."/>
            <person name="Zhou C."/>
            <person name="Fan Y."/>
            <person name="Li X."/>
            <person name="Huang L."/>
            <person name="Hu Y."/>
            <person name="Liang C."/>
            <person name="Hu X."/>
            <person name="Xu J."/>
            <person name="Yu X."/>
        </authorList>
    </citation>
    <scope>NUCLEOTIDE SEQUENCE [LARGE SCALE GENOMIC DNA]</scope>
    <source>
        <strain evidence="2">Henan</strain>
    </source>
</reference>
<sequence length="866" mass="98164">MTVNIRHWTIRQAFEEPFVKACEWLVEVCAFHIDIKGAMKGSSGQVFASQQEACQYTIYEKTTKNQQLRSELAQLLCASQSGPSSPSWLRSARGGTDHSYPPTSCNSNASTLRFPFCLAVSRLALWQYLRRKYVPHEPLTHLKTLKSNCHEHMMVYGFEFTMLRYTPYYHVDHKPASGELRTLKHCVFDGQPVFGAMPESDGNIRPVMRKYVAFRKTIDPVIDRFPTHRWSMQDERRQCERKPKWFGQLPSAEQVRLALTSQQDACQSTIFEERPQYRSELAQQLSTVNQYSTGSEHVDEAWQNVKGAMLVAFSAVCPTFPIRPQDHWLSSKSLSMIDARKSIPACNGCLVSTKVNRNPHRRLGKVLCTARILGAWQYPKIRTTMNCTYTNKLKPNRPSHGAVSWIALLAAYSRKSHKREVDRSLFIVSAYAPTDCSSDAVKERCYDALNALLRETRLVTQHDGQCGMRALLVVGVMVAHGLRYCDRQEDDSGPEPKPLTQKPDRNAEMCFLSKLISRQVTHLHTKTVSQPCTKTIYINAGCDSLHTAGALSDLEQPDSRCLGLIQGCEALYIEGALSAGQHLAELRVSLDFGHSVVAFRNQTFLIPPPFSRSTARNTDPLAPNCRSIYVDKLSSFIFGLRGYLRVRRRYLSCKFVPLPIRPVLSGSQTKANQGYPASLIRRQLRRVLVPVEKPKREWLGTAVIPYKPGTSETIRRILNTANIRVGFQRGNTLRSALVQLKDRLPANRTRDCVYKIKCSDCIKVYIGQTARELHTRIVEHKRKINKPPRNADEYRALLKDSAIAEHALDTGHKIDLENVEVLRRGLRSTSQRLMAEAVEIAKHPSVSRIEGVELARVWRTVLDQSS</sequence>